<keyword evidence="3" id="KW-1185">Reference proteome</keyword>
<accession>A0ABT6KND9</accession>
<evidence type="ECO:0000313" key="2">
    <source>
        <dbReference type="EMBL" id="MDH6181270.1"/>
    </source>
</evidence>
<evidence type="ECO:0000313" key="3">
    <source>
        <dbReference type="Proteomes" id="UP001160142"/>
    </source>
</evidence>
<dbReference type="EMBL" id="JARXVQ010000001">
    <property type="protein sequence ID" value="MDH6181270.1"/>
    <property type="molecule type" value="Genomic_DNA"/>
</dbReference>
<comment type="caution">
    <text evidence="2">The sequence shown here is derived from an EMBL/GenBank/DDBJ whole genome shotgun (WGS) entry which is preliminary data.</text>
</comment>
<dbReference type="RefSeq" id="WP_322133589.1">
    <property type="nucleotide sequence ID" value="NZ_CP085036.1"/>
</dbReference>
<proteinExistence type="predicted"/>
<protein>
    <submittedName>
        <fullName evidence="2">Uncharacterized protein</fullName>
    </submittedName>
</protein>
<feature type="signal peptide" evidence="1">
    <location>
        <begin position="1"/>
        <end position="27"/>
    </location>
</feature>
<name>A0ABT6KND9_9MICO</name>
<reference evidence="2 3" key="1">
    <citation type="submission" date="2023-04" db="EMBL/GenBank/DDBJ databases">
        <title>Genome Encyclopedia of Bacteria and Archaea VI: Functional Genomics of Type Strains.</title>
        <authorList>
            <person name="Whitman W."/>
        </authorList>
    </citation>
    <scope>NUCLEOTIDE SEQUENCE [LARGE SCALE GENOMIC DNA]</scope>
    <source>
        <strain evidence="2 3">SG_E_30_P1</strain>
    </source>
</reference>
<keyword evidence="1" id="KW-0732">Signal</keyword>
<dbReference type="Proteomes" id="UP001160142">
    <property type="component" value="Unassembled WGS sequence"/>
</dbReference>
<feature type="chain" id="PRO_5047334483" evidence="1">
    <location>
        <begin position="28"/>
        <end position="288"/>
    </location>
</feature>
<sequence length="288" mass="31273">MIRGRHEAAALVAAASLVAILSACGSAADAPIELPDQNRALWVQPLDQYIPAHVVAADYAENLLMRPCMESKGFEWNVPWRDVSAGPSETANEAGSRLFTVEIARRFGYHNGPSRDSGMDAWLLFMQQEISPAKDQAIDECTDVAREELPRLSGDTELAVDLAGAAFNGALEDGEVVAAAKRWRECVRDSGVPDLPDEPIGMPTDYIVSTFNLDQPGAPTPGEIEVATLDATCRESSGYAESLYQEEWERQVTLLKDNADALDRMLATITANRRDVYDAIASNAPHAP</sequence>
<organism evidence="2 3">
    <name type="scientific">Antiquaquibacter oligotrophicus</name>
    <dbReference type="NCBI Taxonomy" id="2880260"/>
    <lineage>
        <taxon>Bacteria</taxon>
        <taxon>Bacillati</taxon>
        <taxon>Actinomycetota</taxon>
        <taxon>Actinomycetes</taxon>
        <taxon>Micrococcales</taxon>
        <taxon>Microbacteriaceae</taxon>
        <taxon>Antiquaquibacter</taxon>
    </lineage>
</organism>
<gene>
    <name evidence="2" type="ORF">M2152_001452</name>
</gene>
<evidence type="ECO:0000256" key="1">
    <source>
        <dbReference type="SAM" id="SignalP"/>
    </source>
</evidence>
<dbReference type="PROSITE" id="PS51257">
    <property type="entry name" value="PROKAR_LIPOPROTEIN"/>
    <property type="match status" value="1"/>
</dbReference>